<keyword evidence="6 7" id="KW-0472">Membrane</keyword>
<feature type="transmembrane region" description="Helical" evidence="7">
    <location>
        <begin position="164"/>
        <end position="189"/>
    </location>
</feature>
<sequence>MQTNNKMAVAPIGKLIWQMSIPPLISMFLQYSYNLIDSAFVAQLGESALTAVSLSFPITTLMNASSIWIGVGVNVLIAGYLGQKKQDDANTTVTHGLLLAFGIGALLNLLALLIMKPYFRAFTSNEEIYQLSIAYLSVCSFMQIPNMVHIAIQKMIQATGNMVAPMCFQIAGVIVNFVFDPILIFGIGVFPDMGIRGAAVATVAGYSLSMILAFALLLGKKQKVQVKIKGFHLQKQMIRHIFAFGLPSFIMNALSSFMVTFVNLFLVAYSDTAIAFFGAYFKVQQLIVMTVNGLIQGCLPVMRFNYGAGNSKRLHSAFRYGTALVTGMMILGTLAVILFPAQILELFTASETMRSFGISAMRIMAASYLFCGLSTMISTYFQATEKVGSSMAIQLCRQMLFLVPAVWCLDKLFHLRFFRNYPCHSTFAYISFAAKSALLHLPYIVRFTIFSLLFVPSTKPFESSLATEFSTASISFSNPFANRDISFKSEFLYRSINKYNRGILFFSYISRNS</sequence>
<dbReference type="InterPro" id="IPR052031">
    <property type="entry name" value="Membrane_Transporter-Flippase"/>
</dbReference>
<dbReference type="InterPro" id="IPR002528">
    <property type="entry name" value="MATE_fam"/>
</dbReference>
<name>A0A174ZHC7_9FIRM</name>
<dbReference type="InterPro" id="IPR048279">
    <property type="entry name" value="MdtK-like"/>
</dbReference>
<organism evidence="8 9">
    <name type="scientific">[Ruminococcus] torques</name>
    <dbReference type="NCBI Taxonomy" id="33039"/>
    <lineage>
        <taxon>Bacteria</taxon>
        <taxon>Bacillati</taxon>
        <taxon>Bacillota</taxon>
        <taxon>Clostridia</taxon>
        <taxon>Lachnospirales</taxon>
        <taxon>Lachnospiraceae</taxon>
        <taxon>Mediterraneibacter</taxon>
    </lineage>
</organism>
<dbReference type="PANTHER" id="PTHR43549">
    <property type="entry name" value="MULTIDRUG RESISTANCE PROTEIN YPNP-RELATED"/>
    <property type="match status" value="1"/>
</dbReference>
<feature type="transmembrane region" description="Helical" evidence="7">
    <location>
        <begin position="240"/>
        <end position="266"/>
    </location>
</feature>
<protein>
    <submittedName>
        <fullName evidence="8">Multidrug export protein mepA</fullName>
    </submittedName>
</protein>
<evidence type="ECO:0000256" key="6">
    <source>
        <dbReference type="ARBA" id="ARBA00023136"/>
    </source>
</evidence>
<evidence type="ECO:0000313" key="9">
    <source>
        <dbReference type="Proteomes" id="UP000078383"/>
    </source>
</evidence>
<evidence type="ECO:0000256" key="2">
    <source>
        <dbReference type="ARBA" id="ARBA00022448"/>
    </source>
</evidence>
<keyword evidence="3" id="KW-1003">Cell membrane</keyword>
<dbReference type="AlphaFoldDB" id="A0A174ZHC7"/>
<dbReference type="Proteomes" id="UP000078383">
    <property type="component" value="Unassembled WGS sequence"/>
</dbReference>
<dbReference type="PIRSF" id="PIRSF006603">
    <property type="entry name" value="DinF"/>
    <property type="match status" value="1"/>
</dbReference>
<reference evidence="8 9" key="1">
    <citation type="submission" date="2015-09" db="EMBL/GenBank/DDBJ databases">
        <authorList>
            <consortium name="Pathogen Informatics"/>
        </authorList>
    </citation>
    <scope>NUCLEOTIDE SEQUENCE [LARGE SCALE GENOMIC DNA]</scope>
    <source>
        <strain evidence="8 9">2789STDY5834889</strain>
    </source>
</reference>
<feature type="transmembrane region" description="Helical" evidence="7">
    <location>
        <begin position="133"/>
        <end position="152"/>
    </location>
</feature>
<feature type="transmembrane region" description="Helical" evidence="7">
    <location>
        <begin position="195"/>
        <end position="219"/>
    </location>
</feature>
<dbReference type="PANTHER" id="PTHR43549:SF2">
    <property type="entry name" value="MULTIDRUG RESISTANCE PROTEIN NORM-RELATED"/>
    <property type="match status" value="1"/>
</dbReference>
<dbReference type="NCBIfam" id="TIGR00797">
    <property type="entry name" value="matE"/>
    <property type="match status" value="1"/>
</dbReference>
<dbReference type="EMBL" id="CZBX01000002">
    <property type="protein sequence ID" value="CUQ82550.1"/>
    <property type="molecule type" value="Genomic_DNA"/>
</dbReference>
<evidence type="ECO:0000256" key="3">
    <source>
        <dbReference type="ARBA" id="ARBA00022475"/>
    </source>
</evidence>
<gene>
    <name evidence="8" type="primary">mepA_6</name>
    <name evidence="8" type="ORF">ERS852502_00540</name>
</gene>
<keyword evidence="2" id="KW-0813">Transport</keyword>
<keyword evidence="4 7" id="KW-0812">Transmembrane</keyword>
<proteinExistence type="predicted"/>
<comment type="subcellular location">
    <subcellularLocation>
        <location evidence="1">Cell membrane</location>
        <topology evidence="1">Multi-pass membrane protein</topology>
    </subcellularLocation>
</comment>
<dbReference type="GO" id="GO:0015297">
    <property type="term" value="F:antiporter activity"/>
    <property type="evidence" value="ECO:0007669"/>
    <property type="project" value="InterPro"/>
</dbReference>
<feature type="transmembrane region" description="Helical" evidence="7">
    <location>
        <begin position="318"/>
        <end position="343"/>
    </location>
</feature>
<evidence type="ECO:0000256" key="1">
    <source>
        <dbReference type="ARBA" id="ARBA00004651"/>
    </source>
</evidence>
<dbReference type="GO" id="GO:0005886">
    <property type="term" value="C:plasma membrane"/>
    <property type="evidence" value="ECO:0007669"/>
    <property type="project" value="UniProtKB-SubCell"/>
</dbReference>
<feature type="transmembrane region" description="Helical" evidence="7">
    <location>
        <begin position="93"/>
        <end position="113"/>
    </location>
</feature>
<evidence type="ECO:0000313" key="8">
    <source>
        <dbReference type="EMBL" id="CUQ82550.1"/>
    </source>
</evidence>
<dbReference type="CDD" id="cd13144">
    <property type="entry name" value="MATE_like_4"/>
    <property type="match status" value="1"/>
</dbReference>
<evidence type="ECO:0000256" key="5">
    <source>
        <dbReference type="ARBA" id="ARBA00022989"/>
    </source>
</evidence>
<evidence type="ECO:0000256" key="4">
    <source>
        <dbReference type="ARBA" id="ARBA00022692"/>
    </source>
</evidence>
<dbReference type="Pfam" id="PF01554">
    <property type="entry name" value="MatE"/>
    <property type="match status" value="2"/>
</dbReference>
<accession>A0A174ZHC7</accession>
<keyword evidence="5 7" id="KW-1133">Transmembrane helix</keyword>
<evidence type="ECO:0000256" key="7">
    <source>
        <dbReference type="SAM" id="Phobius"/>
    </source>
</evidence>
<feature type="transmembrane region" description="Helical" evidence="7">
    <location>
        <begin position="363"/>
        <end position="383"/>
    </location>
</feature>
<dbReference type="GO" id="GO:0042910">
    <property type="term" value="F:xenobiotic transmembrane transporter activity"/>
    <property type="evidence" value="ECO:0007669"/>
    <property type="project" value="InterPro"/>
</dbReference>
<feature type="transmembrane region" description="Helical" evidence="7">
    <location>
        <begin position="53"/>
        <end position="81"/>
    </location>
</feature>
<feature type="transmembrane region" description="Helical" evidence="7">
    <location>
        <begin position="12"/>
        <end position="33"/>
    </location>
</feature>